<evidence type="ECO:0000256" key="1">
    <source>
        <dbReference type="SAM" id="MobiDB-lite"/>
    </source>
</evidence>
<accession>A0ABD1NCT5</accession>
<organism evidence="2 3">
    <name type="scientific">Flemingia macrophylla</name>
    <dbReference type="NCBI Taxonomy" id="520843"/>
    <lineage>
        <taxon>Eukaryota</taxon>
        <taxon>Viridiplantae</taxon>
        <taxon>Streptophyta</taxon>
        <taxon>Embryophyta</taxon>
        <taxon>Tracheophyta</taxon>
        <taxon>Spermatophyta</taxon>
        <taxon>Magnoliopsida</taxon>
        <taxon>eudicotyledons</taxon>
        <taxon>Gunneridae</taxon>
        <taxon>Pentapetalae</taxon>
        <taxon>rosids</taxon>
        <taxon>fabids</taxon>
        <taxon>Fabales</taxon>
        <taxon>Fabaceae</taxon>
        <taxon>Papilionoideae</taxon>
        <taxon>50 kb inversion clade</taxon>
        <taxon>NPAAA clade</taxon>
        <taxon>indigoferoid/millettioid clade</taxon>
        <taxon>Phaseoleae</taxon>
        <taxon>Flemingia</taxon>
    </lineage>
</organism>
<evidence type="ECO:0000313" key="3">
    <source>
        <dbReference type="Proteomes" id="UP001603857"/>
    </source>
</evidence>
<sequence length="131" mass="14000">MQPPTEVVILIHGYDNHPVLLTLNPYTDLYPMVDFLSMRWPSPSPTSTSPSPVAPGSLSPASPTSSAPPSTSSANLRPEPSVRGGETHLMATPRPSNLTGAEIYSLNSLRHPTPPSSTPRPSNFKETLPMS</sequence>
<feature type="compositionally biased region" description="Low complexity" evidence="1">
    <location>
        <begin position="45"/>
        <end position="74"/>
    </location>
</feature>
<proteinExistence type="predicted"/>
<name>A0ABD1NCT5_9FABA</name>
<comment type="caution">
    <text evidence="2">The sequence shown here is derived from an EMBL/GenBank/DDBJ whole genome shotgun (WGS) entry which is preliminary data.</text>
</comment>
<protein>
    <submittedName>
        <fullName evidence="2">Uncharacterized protein</fullName>
    </submittedName>
</protein>
<dbReference type="AlphaFoldDB" id="A0ABD1NCT5"/>
<evidence type="ECO:0000313" key="2">
    <source>
        <dbReference type="EMBL" id="KAL2345922.1"/>
    </source>
</evidence>
<dbReference type="Proteomes" id="UP001603857">
    <property type="component" value="Unassembled WGS sequence"/>
</dbReference>
<dbReference type="EMBL" id="JBGMDY010000002">
    <property type="protein sequence ID" value="KAL2345922.1"/>
    <property type="molecule type" value="Genomic_DNA"/>
</dbReference>
<feature type="compositionally biased region" description="Polar residues" evidence="1">
    <location>
        <begin position="94"/>
        <end position="110"/>
    </location>
</feature>
<gene>
    <name evidence="2" type="ORF">Fmac_007207</name>
</gene>
<keyword evidence="3" id="KW-1185">Reference proteome</keyword>
<feature type="region of interest" description="Disordered" evidence="1">
    <location>
        <begin position="40"/>
        <end position="131"/>
    </location>
</feature>
<reference evidence="2 3" key="1">
    <citation type="submission" date="2024-08" db="EMBL/GenBank/DDBJ databases">
        <title>Insights into the chromosomal genome structure of Flemingia macrophylla.</title>
        <authorList>
            <person name="Ding Y."/>
            <person name="Zhao Y."/>
            <person name="Bi W."/>
            <person name="Wu M."/>
            <person name="Zhao G."/>
            <person name="Gong Y."/>
            <person name="Li W."/>
            <person name="Zhang P."/>
        </authorList>
    </citation>
    <scope>NUCLEOTIDE SEQUENCE [LARGE SCALE GENOMIC DNA]</scope>
    <source>
        <strain evidence="2">DYQJB</strain>
        <tissue evidence="2">Leaf</tissue>
    </source>
</reference>